<dbReference type="InterPro" id="IPR036849">
    <property type="entry name" value="Enolase-like_C_sf"/>
</dbReference>
<evidence type="ECO:0000313" key="4">
    <source>
        <dbReference type="Proteomes" id="UP000749311"/>
    </source>
</evidence>
<dbReference type="PROSITE" id="PS00908">
    <property type="entry name" value="MR_MLE_1"/>
    <property type="match status" value="1"/>
</dbReference>
<dbReference type="Proteomes" id="UP000749311">
    <property type="component" value="Unassembled WGS sequence"/>
</dbReference>
<organism evidence="3 4">
    <name type="scientific">Brooklawnia cerclae</name>
    <dbReference type="NCBI Taxonomy" id="349934"/>
    <lineage>
        <taxon>Bacteria</taxon>
        <taxon>Bacillati</taxon>
        <taxon>Actinomycetota</taxon>
        <taxon>Actinomycetes</taxon>
        <taxon>Propionibacteriales</taxon>
        <taxon>Propionibacteriaceae</taxon>
        <taxon>Brooklawnia</taxon>
    </lineage>
</organism>
<keyword evidence="4" id="KW-1185">Reference proteome</keyword>
<evidence type="ECO:0000313" key="3">
    <source>
        <dbReference type="EMBL" id="NIH55422.1"/>
    </source>
</evidence>
<proteinExistence type="predicted"/>
<dbReference type="SMART" id="SM00922">
    <property type="entry name" value="MR_MLE"/>
    <property type="match status" value="1"/>
</dbReference>
<comment type="caution">
    <text evidence="3">The sequence shown here is derived from an EMBL/GenBank/DDBJ whole genome shotgun (WGS) entry which is preliminary data.</text>
</comment>
<protein>
    <submittedName>
        <fullName evidence="3">Galactonate dehydratase</fullName>
        <ecNumber evidence="3">4.2.1.6</ecNumber>
    </submittedName>
</protein>
<feature type="domain" description="Mandelate racemase/muconate lactonizing enzyme C-terminal" evidence="2">
    <location>
        <begin position="123"/>
        <end position="228"/>
    </location>
</feature>
<dbReference type="SFLD" id="SFLDG00179">
    <property type="entry name" value="mandelate_racemase"/>
    <property type="match status" value="1"/>
</dbReference>
<dbReference type="InterPro" id="IPR018110">
    <property type="entry name" value="Mandel_Rmase/mucon_lact_enz_CS"/>
</dbReference>
<dbReference type="Gene3D" id="3.20.20.120">
    <property type="entry name" value="Enolase-like C-terminal domain"/>
    <property type="match status" value="1"/>
</dbReference>
<dbReference type="InterPro" id="IPR013342">
    <property type="entry name" value="Mandelate_racemase_C"/>
</dbReference>
<accession>A0ABX0SAJ2</accession>
<dbReference type="PANTHER" id="PTHR48080">
    <property type="entry name" value="D-GALACTONATE DEHYDRATASE-RELATED"/>
    <property type="match status" value="1"/>
</dbReference>
<dbReference type="SUPFAM" id="SSF54826">
    <property type="entry name" value="Enolase N-terminal domain-like"/>
    <property type="match status" value="1"/>
</dbReference>
<dbReference type="EMBL" id="JAAMOZ010000001">
    <property type="protein sequence ID" value="NIH55422.1"/>
    <property type="molecule type" value="Genomic_DNA"/>
</dbReference>
<dbReference type="Pfam" id="PF13378">
    <property type="entry name" value="MR_MLE_C"/>
    <property type="match status" value="1"/>
</dbReference>
<dbReference type="PANTHER" id="PTHR48080:SF2">
    <property type="entry name" value="D-GALACTONATE DEHYDRATASE"/>
    <property type="match status" value="1"/>
</dbReference>
<dbReference type="Gene3D" id="3.30.390.10">
    <property type="entry name" value="Enolase-like, N-terminal domain"/>
    <property type="match status" value="1"/>
</dbReference>
<dbReference type="InterPro" id="IPR029017">
    <property type="entry name" value="Enolase-like_N"/>
</dbReference>
<dbReference type="InterPro" id="IPR034593">
    <property type="entry name" value="DgoD-like"/>
</dbReference>
<dbReference type="EC" id="4.2.1.6" evidence="3"/>
<gene>
    <name evidence="3" type="ORF">FB473_000067</name>
</gene>
<sequence length="375" mass="41321">MRTYATFGGVRNWVFVRVETAEGLYGWGEASMELWHGTMRAAIEELGARLVGMDALASERVWQVATRHGFWRGGAVLASAVAAIDQALWDIRGKFFQTPVYRLLGGPTREWVETYRHAGIYDPDDLQADARALVDRGVRTIKTGAWVSDSVLTETERLRRVRSRMEGIRAAVGDDVDILVDYHGRATPDEAIRLIQAIAEFRPRWVEEPIAPESPELIADVTAEAHRHGISIALGERLFSRWDFRTVLERQLIDVAQPDLCHAGGITETMKIASLADLYRVQMAPHNPAGPVSTAAAAHVAMAISNFSILEQCIDEPRWSQIVAEPWSREGSRLLVPDLPGLGVDLDVNALKAVPPAEMVVPSAAFRADGSVADV</sequence>
<dbReference type="RefSeq" id="WP_167163779.1">
    <property type="nucleotide sequence ID" value="NZ_BAAAOO010000018.1"/>
</dbReference>
<dbReference type="GO" id="GO:0008869">
    <property type="term" value="F:galactonate dehydratase activity"/>
    <property type="evidence" value="ECO:0007669"/>
    <property type="project" value="UniProtKB-EC"/>
</dbReference>
<dbReference type="InterPro" id="IPR029065">
    <property type="entry name" value="Enolase_C-like"/>
</dbReference>
<dbReference type="SUPFAM" id="SSF51604">
    <property type="entry name" value="Enolase C-terminal domain-like"/>
    <property type="match status" value="1"/>
</dbReference>
<dbReference type="Pfam" id="PF02746">
    <property type="entry name" value="MR_MLE_N"/>
    <property type="match status" value="1"/>
</dbReference>
<dbReference type="PROSITE" id="PS00909">
    <property type="entry name" value="MR_MLE_2"/>
    <property type="match status" value="1"/>
</dbReference>
<evidence type="ECO:0000256" key="1">
    <source>
        <dbReference type="ARBA" id="ARBA00023239"/>
    </source>
</evidence>
<keyword evidence="1 3" id="KW-0456">Lyase</keyword>
<reference evidence="3 4" key="1">
    <citation type="submission" date="2020-02" db="EMBL/GenBank/DDBJ databases">
        <title>Sequencing the genomes of 1000 actinobacteria strains.</title>
        <authorList>
            <person name="Klenk H.-P."/>
        </authorList>
    </citation>
    <scope>NUCLEOTIDE SEQUENCE [LARGE SCALE GENOMIC DNA]</scope>
    <source>
        <strain evidence="3 4">DSM 19609</strain>
    </source>
</reference>
<evidence type="ECO:0000259" key="2">
    <source>
        <dbReference type="SMART" id="SM00922"/>
    </source>
</evidence>
<dbReference type="SFLD" id="SFLDS00001">
    <property type="entry name" value="Enolase"/>
    <property type="match status" value="1"/>
</dbReference>
<dbReference type="InterPro" id="IPR013341">
    <property type="entry name" value="Mandelate_racemase_N_dom"/>
</dbReference>
<name>A0ABX0SAJ2_9ACTN</name>
<dbReference type="NCBIfam" id="NF010624">
    <property type="entry name" value="PRK14017.1"/>
    <property type="match status" value="1"/>
</dbReference>